<dbReference type="PANTHER" id="PTHR39452:SF1">
    <property type="entry name" value="CHEY-P PHOSPHATASE CHEX"/>
    <property type="match status" value="1"/>
</dbReference>
<gene>
    <name evidence="3" type="ORF">SIID45300_00402</name>
</gene>
<dbReference type="CDD" id="cd17906">
    <property type="entry name" value="CheX"/>
    <property type="match status" value="1"/>
</dbReference>
<name>A0ABQ0C5D1_9PROT</name>
<protein>
    <recommendedName>
        <fullName evidence="2">Chemotaxis phosphatase CheX-like domain-containing protein</fullName>
    </recommendedName>
</protein>
<dbReference type="SUPFAM" id="SSF103039">
    <property type="entry name" value="CheC-like"/>
    <property type="match status" value="1"/>
</dbReference>
<evidence type="ECO:0000256" key="1">
    <source>
        <dbReference type="ARBA" id="ARBA00022500"/>
    </source>
</evidence>
<comment type="caution">
    <text evidence="3">The sequence shown here is derived from an EMBL/GenBank/DDBJ whole genome shotgun (WGS) entry which is preliminary data.</text>
</comment>
<evidence type="ECO:0000259" key="2">
    <source>
        <dbReference type="Pfam" id="PF13690"/>
    </source>
</evidence>
<reference evidence="3 4" key="1">
    <citation type="submission" date="2024-09" db="EMBL/GenBank/DDBJ databases">
        <title>Draft genome sequence of Candidatus Magnetaquicoccaceae bacterium FCR-1.</title>
        <authorList>
            <person name="Shimoshige H."/>
            <person name="Shimamura S."/>
            <person name="Taoka A."/>
            <person name="Kobayashi H."/>
            <person name="Maekawa T."/>
        </authorList>
    </citation>
    <scope>NUCLEOTIDE SEQUENCE [LARGE SCALE GENOMIC DNA]</scope>
    <source>
        <strain evidence="3 4">FCR-1</strain>
    </source>
</reference>
<dbReference type="Pfam" id="PF13690">
    <property type="entry name" value="CheX"/>
    <property type="match status" value="1"/>
</dbReference>
<keyword evidence="4" id="KW-1185">Reference proteome</keyword>
<sequence>MSVANAPELMDKLLNGLRLAVTEMMTAMAMSEVVFAGQESVNAFSISSEVVGLVRLDGKMHGMVGVSCSKELLREIVSRIVGLTPEELFMEDLLDGAAELANMVCGGMKTKAQIGDVNLSPPVAVVGQEYTAQWKTNRPTTLFTFQMEEGILKVYASL</sequence>
<dbReference type="RefSeq" id="WP_420903818.1">
    <property type="nucleotide sequence ID" value="NZ_BAAFGK010000002.1"/>
</dbReference>
<evidence type="ECO:0000313" key="4">
    <source>
        <dbReference type="Proteomes" id="UP001628193"/>
    </source>
</evidence>
<evidence type="ECO:0000313" key="3">
    <source>
        <dbReference type="EMBL" id="GAB0056098.1"/>
    </source>
</evidence>
<dbReference type="Gene3D" id="3.40.1550.10">
    <property type="entry name" value="CheC-like"/>
    <property type="match status" value="1"/>
</dbReference>
<dbReference type="InterPro" id="IPR028976">
    <property type="entry name" value="CheC-like_sf"/>
</dbReference>
<feature type="domain" description="Chemotaxis phosphatase CheX-like" evidence="2">
    <location>
        <begin position="50"/>
        <end position="145"/>
    </location>
</feature>
<dbReference type="Proteomes" id="UP001628193">
    <property type="component" value="Unassembled WGS sequence"/>
</dbReference>
<keyword evidence="1" id="KW-0145">Chemotaxis</keyword>
<proteinExistence type="predicted"/>
<dbReference type="InterPro" id="IPR028051">
    <property type="entry name" value="CheX-like_dom"/>
</dbReference>
<organism evidence="3 4">
    <name type="scientific">Candidatus Magnetaquiglobus chichijimensis</name>
    <dbReference type="NCBI Taxonomy" id="3141448"/>
    <lineage>
        <taxon>Bacteria</taxon>
        <taxon>Pseudomonadati</taxon>
        <taxon>Pseudomonadota</taxon>
        <taxon>Magnetococcia</taxon>
        <taxon>Magnetococcales</taxon>
        <taxon>Candidatus Magnetaquicoccaceae</taxon>
        <taxon>Candidatus Magnetaquiglobus</taxon>
    </lineage>
</organism>
<dbReference type="InterPro" id="IPR038756">
    <property type="entry name" value="CheX-like"/>
</dbReference>
<dbReference type="PANTHER" id="PTHR39452">
    <property type="entry name" value="CHEY-P PHOSPHATASE CHEX"/>
    <property type="match status" value="1"/>
</dbReference>
<accession>A0ABQ0C5D1</accession>
<dbReference type="EMBL" id="BAAFGK010000002">
    <property type="protein sequence ID" value="GAB0056098.1"/>
    <property type="molecule type" value="Genomic_DNA"/>
</dbReference>